<keyword evidence="1" id="KW-0812">Transmembrane</keyword>
<protein>
    <recommendedName>
        <fullName evidence="4">Glycosyltransferase RgtA/B/C/D-like domain-containing protein</fullName>
    </recommendedName>
</protein>
<gene>
    <name evidence="2" type="ORF">ACFSDE_04750</name>
</gene>
<keyword evidence="3" id="KW-1185">Reference proteome</keyword>
<feature type="transmembrane region" description="Helical" evidence="1">
    <location>
        <begin position="158"/>
        <end position="183"/>
    </location>
</feature>
<evidence type="ECO:0000313" key="2">
    <source>
        <dbReference type="EMBL" id="MFD1946088.1"/>
    </source>
</evidence>
<dbReference type="EMBL" id="JBHUGD010000003">
    <property type="protein sequence ID" value="MFD1946088.1"/>
    <property type="molecule type" value="Genomic_DNA"/>
</dbReference>
<accession>A0ABW4TL01</accession>
<feature type="transmembrane region" description="Helical" evidence="1">
    <location>
        <begin position="189"/>
        <end position="206"/>
    </location>
</feature>
<evidence type="ECO:0000256" key="1">
    <source>
        <dbReference type="SAM" id="Phobius"/>
    </source>
</evidence>
<reference evidence="3" key="1">
    <citation type="journal article" date="2019" name="Int. J. Syst. Evol. Microbiol.">
        <title>The Global Catalogue of Microorganisms (GCM) 10K type strain sequencing project: providing services to taxonomists for standard genome sequencing and annotation.</title>
        <authorList>
            <consortium name="The Broad Institute Genomics Platform"/>
            <consortium name="The Broad Institute Genome Sequencing Center for Infectious Disease"/>
            <person name="Wu L."/>
            <person name="Ma J."/>
        </authorList>
    </citation>
    <scope>NUCLEOTIDE SEQUENCE [LARGE SCALE GENOMIC DNA]</scope>
    <source>
        <strain evidence="3">CGMCC 1.12477</strain>
    </source>
</reference>
<feature type="transmembrane region" description="Helical" evidence="1">
    <location>
        <begin position="276"/>
        <end position="296"/>
    </location>
</feature>
<feature type="transmembrane region" description="Helical" evidence="1">
    <location>
        <begin position="359"/>
        <end position="380"/>
    </location>
</feature>
<keyword evidence="1" id="KW-1133">Transmembrane helix</keyword>
<sequence length="512" mass="55059">MLTHDDTAAERATTDGERRWWQVDPWGPVLSLVGLVIFLLHGFGGLLTRDLALYAYAGQQFAEGVPPYEGVMNRAGPLAHIVPGFGALIARGLGTDDLITQRALMMGLSVVAVWLTYLLGRDTFRSRLAGAASVATLLAFQGFVTYSGGGPREKTTMMLLVVCAMLAVLHRRWFWAGFAIALATLTWQPAFWATIAMAVAGVLVGAEGGRRLTGVVRVALGGIAATALMTLYFVSVGALDAFFDGFLLLNATSTRQIGLVQMLIEEPYEISSGFGWSIWLVVAGLVASVALGVRAWRHGDRRDRHDAAVIAFGIGTAGYVLWSIGVFNGWADAVVMLPFAAIGMGGLGALVLRRVQPRGAAVVAAYTVVVLVVAAVDTWVTRPDELAPMRAETDAMLALAGPEVSVASVGAPQPLVLGQLRNPIQHQMFIAGLQDYLDENYPGGLAGVAAAIDDARPTYITMDHPDWYYWMDPTIDAHYEEVGTTLDFTWYADRSLGEEKLAEMREILESGP</sequence>
<feature type="transmembrane region" description="Helical" evidence="1">
    <location>
        <begin position="26"/>
        <end position="47"/>
    </location>
</feature>
<keyword evidence="1" id="KW-0472">Membrane</keyword>
<feature type="transmembrane region" description="Helical" evidence="1">
    <location>
        <begin position="126"/>
        <end position="146"/>
    </location>
</feature>
<feature type="transmembrane region" description="Helical" evidence="1">
    <location>
        <begin position="308"/>
        <end position="327"/>
    </location>
</feature>
<organism evidence="2 3">
    <name type="scientific">Nocardioides aestuarii</name>
    <dbReference type="NCBI Taxonomy" id="252231"/>
    <lineage>
        <taxon>Bacteria</taxon>
        <taxon>Bacillati</taxon>
        <taxon>Actinomycetota</taxon>
        <taxon>Actinomycetes</taxon>
        <taxon>Propionibacteriales</taxon>
        <taxon>Nocardioidaceae</taxon>
        <taxon>Nocardioides</taxon>
    </lineage>
</organism>
<feature type="transmembrane region" description="Helical" evidence="1">
    <location>
        <begin position="333"/>
        <end position="352"/>
    </location>
</feature>
<dbReference type="Proteomes" id="UP001597351">
    <property type="component" value="Unassembled WGS sequence"/>
</dbReference>
<feature type="transmembrane region" description="Helical" evidence="1">
    <location>
        <begin position="218"/>
        <end position="239"/>
    </location>
</feature>
<dbReference type="RefSeq" id="WP_343915997.1">
    <property type="nucleotide sequence ID" value="NZ_BAAAJT010000002.1"/>
</dbReference>
<comment type="caution">
    <text evidence="2">The sequence shown here is derived from an EMBL/GenBank/DDBJ whole genome shotgun (WGS) entry which is preliminary data.</text>
</comment>
<proteinExistence type="predicted"/>
<evidence type="ECO:0000313" key="3">
    <source>
        <dbReference type="Proteomes" id="UP001597351"/>
    </source>
</evidence>
<name>A0ABW4TL01_9ACTN</name>
<evidence type="ECO:0008006" key="4">
    <source>
        <dbReference type="Google" id="ProtNLM"/>
    </source>
</evidence>
<feature type="transmembrane region" description="Helical" evidence="1">
    <location>
        <begin position="103"/>
        <end position="120"/>
    </location>
</feature>